<evidence type="ECO:0000313" key="2">
    <source>
        <dbReference type="EMBL" id="KRT93540.1"/>
    </source>
</evidence>
<accession>A0A0J6ESM7</accession>
<dbReference type="Proteomes" id="UP000036168">
    <property type="component" value="Unassembled WGS sequence"/>
</dbReference>
<dbReference type="OrthoDB" id="6194834at2"/>
<reference evidence="2 3" key="1">
    <citation type="journal article" date="2015" name="Int. J. Syst. Evol. Microbiol.">
        <title>Bacillus glycinifermentans sp. nov., isolated from fermented soybean paste.</title>
        <authorList>
            <person name="Kim S.J."/>
            <person name="Dunlap C.A."/>
            <person name="Kwon S.W."/>
            <person name="Rooney A.P."/>
        </authorList>
    </citation>
    <scope>NUCLEOTIDE SEQUENCE [LARGE SCALE GENOMIC DNA]</scope>
    <source>
        <strain evidence="2 3">GO-13</strain>
    </source>
</reference>
<organism evidence="2 3">
    <name type="scientific">Bacillus glycinifermentans</name>
    <dbReference type="NCBI Taxonomy" id="1664069"/>
    <lineage>
        <taxon>Bacteria</taxon>
        <taxon>Bacillati</taxon>
        <taxon>Bacillota</taxon>
        <taxon>Bacilli</taxon>
        <taxon>Bacillales</taxon>
        <taxon>Bacillaceae</taxon>
        <taxon>Bacillus</taxon>
    </lineage>
</organism>
<accession>A0A0J6EYI2</accession>
<proteinExistence type="predicted"/>
<sequence>MECFLVRDLLPLYIEGDCGKETERLLAAHLKTCNECKGIYDMMQSPLMIQKDDRMIQEIAEVKEERRFKERYYRRLILTGTALFCGGYVLMMALYLLLF</sequence>
<protein>
    <submittedName>
        <fullName evidence="2">Anti-sigma factor</fullName>
    </submittedName>
</protein>
<gene>
    <name evidence="2" type="ORF">AB447_218805</name>
</gene>
<comment type="caution">
    <text evidence="2">The sequence shown here is derived from an EMBL/GenBank/DDBJ whole genome shotgun (WGS) entry which is preliminary data.</text>
</comment>
<evidence type="ECO:0000259" key="1">
    <source>
        <dbReference type="Pfam" id="PF13490"/>
    </source>
</evidence>
<name>A0A0J6ESM7_9BACI</name>
<evidence type="ECO:0000313" key="3">
    <source>
        <dbReference type="Proteomes" id="UP000036168"/>
    </source>
</evidence>
<feature type="domain" description="Putative zinc-finger" evidence="1">
    <location>
        <begin position="5"/>
        <end position="36"/>
    </location>
</feature>
<dbReference type="PATRIC" id="fig|1664069.3.peg.2217"/>
<dbReference type="AlphaFoldDB" id="A0A0J6ESM7"/>
<dbReference type="EMBL" id="LECW02000021">
    <property type="protein sequence ID" value="KRT93540.1"/>
    <property type="molecule type" value="Genomic_DNA"/>
</dbReference>
<dbReference type="Pfam" id="PF13490">
    <property type="entry name" value="zf-HC2"/>
    <property type="match status" value="1"/>
</dbReference>
<dbReference type="InterPro" id="IPR027383">
    <property type="entry name" value="Znf_put"/>
</dbReference>